<dbReference type="Pfam" id="PF03446">
    <property type="entry name" value="NAD_binding_2"/>
    <property type="match status" value="1"/>
</dbReference>
<dbReference type="InterPro" id="IPR015815">
    <property type="entry name" value="HIBADH-related"/>
</dbReference>
<dbReference type="GO" id="GO:0008442">
    <property type="term" value="F:3-hydroxyisobutyrate dehydrogenase activity"/>
    <property type="evidence" value="ECO:0007669"/>
    <property type="project" value="UniProtKB-EC"/>
</dbReference>
<dbReference type="InterPro" id="IPR006115">
    <property type="entry name" value="6PGDH_NADP-bd"/>
</dbReference>
<dbReference type="PANTHER" id="PTHR22981:SF7">
    <property type="entry name" value="3-HYDROXYISOBUTYRATE DEHYDROGENASE, MITOCHONDRIAL"/>
    <property type="match status" value="1"/>
</dbReference>
<gene>
    <name evidence="6" type="primary">mmsB_1</name>
    <name evidence="6" type="ORF">ASD8599_01270</name>
</gene>
<dbReference type="Proteomes" id="UP000244880">
    <property type="component" value="Unassembled WGS sequence"/>
</dbReference>
<proteinExistence type="predicted"/>
<dbReference type="InterPro" id="IPR008927">
    <property type="entry name" value="6-PGluconate_DH-like_C_sf"/>
</dbReference>
<keyword evidence="2" id="KW-0520">NAD</keyword>
<dbReference type="InterPro" id="IPR013328">
    <property type="entry name" value="6PGD_dom2"/>
</dbReference>
<dbReference type="GO" id="GO:0050661">
    <property type="term" value="F:NADP binding"/>
    <property type="evidence" value="ECO:0007669"/>
    <property type="project" value="InterPro"/>
</dbReference>
<evidence type="ECO:0000259" key="4">
    <source>
        <dbReference type="Pfam" id="PF03446"/>
    </source>
</evidence>
<dbReference type="SUPFAM" id="SSF48179">
    <property type="entry name" value="6-phosphogluconate dehydrogenase C-terminal domain-like"/>
    <property type="match status" value="1"/>
</dbReference>
<dbReference type="EC" id="1.1.1.31" evidence="6"/>
<dbReference type="InterPro" id="IPR029154">
    <property type="entry name" value="HIBADH-like_NADP-bd"/>
</dbReference>
<protein>
    <submittedName>
        <fullName evidence="6">3-hydroxyisobutyrate dehydrogenase</fullName>
        <ecNumber evidence="6">1.1.1.31</ecNumber>
    </submittedName>
</protein>
<sequence length="253" mass="27586">MGRPMLDSLRNMGVRAKGFDVADVGSAWVTQDAARFAQDLETLITVVRDQPQTDEVLFGSQNFVETAPKLSRIIISSTLSPRYVRDLRDRVPSHVTLIDAPMSGAQVAAERASLSFMLGGSKDDIEAAQHLFLAMGKHMHHMGDFGAGMQAKVLNNLLAASNTAMTRLVLDWADQAGLDEGKLLRLIHTSSGQNWFASGFNDIEFARDGLQDDNTIGILVKDVASALDGAPQSADTRLPRQVQDTIRTLKPRN</sequence>
<evidence type="ECO:0000259" key="5">
    <source>
        <dbReference type="Pfam" id="PF14833"/>
    </source>
</evidence>
<keyword evidence="1 6" id="KW-0560">Oxidoreductase</keyword>
<dbReference type="GO" id="GO:0051287">
    <property type="term" value="F:NAD binding"/>
    <property type="evidence" value="ECO:0007669"/>
    <property type="project" value="InterPro"/>
</dbReference>
<dbReference type="PIRSF" id="PIRSF000103">
    <property type="entry name" value="HIBADH"/>
    <property type="match status" value="1"/>
</dbReference>
<evidence type="ECO:0000313" key="7">
    <source>
        <dbReference type="Proteomes" id="UP000244880"/>
    </source>
</evidence>
<dbReference type="Gene3D" id="1.10.1040.10">
    <property type="entry name" value="N-(1-d-carboxylethyl)-l-norvaline Dehydrogenase, domain 2"/>
    <property type="match status" value="1"/>
</dbReference>
<dbReference type="Gene3D" id="3.40.50.720">
    <property type="entry name" value="NAD(P)-binding Rossmann-like Domain"/>
    <property type="match status" value="1"/>
</dbReference>
<organism evidence="6 7">
    <name type="scientific">Ascidiaceihabitans donghaensis</name>
    <dbReference type="NCBI Taxonomy" id="1510460"/>
    <lineage>
        <taxon>Bacteria</taxon>
        <taxon>Pseudomonadati</taxon>
        <taxon>Pseudomonadota</taxon>
        <taxon>Alphaproteobacteria</taxon>
        <taxon>Rhodobacterales</taxon>
        <taxon>Paracoccaceae</taxon>
        <taxon>Ascidiaceihabitans</taxon>
    </lineage>
</organism>
<feature type="domain" description="3-hydroxyisobutyrate dehydrogenase-like NAD-binding" evidence="5">
    <location>
        <begin position="146"/>
        <end position="232"/>
    </location>
</feature>
<feature type="domain" description="6-phosphogluconate dehydrogenase NADP-binding" evidence="4">
    <location>
        <begin position="1"/>
        <end position="143"/>
    </location>
</feature>
<dbReference type="PANTHER" id="PTHR22981">
    <property type="entry name" value="3-HYDROXYISOBUTYRATE DEHYDROGENASE-RELATED"/>
    <property type="match status" value="1"/>
</dbReference>
<name>A0A2R8BBT3_9RHOB</name>
<dbReference type="InterPro" id="IPR036291">
    <property type="entry name" value="NAD(P)-bd_dom_sf"/>
</dbReference>
<keyword evidence="7" id="KW-1185">Reference proteome</keyword>
<feature type="active site" evidence="3">
    <location>
        <position position="152"/>
    </location>
</feature>
<dbReference type="AlphaFoldDB" id="A0A2R8BBT3"/>
<accession>A0A2R8BBT3</accession>
<reference evidence="6 7" key="1">
    <citation type="submission" date="2018-03" db="EMBL/GenBank/DDBJ databases">
        <authorList>
            <person name="Keele B.F."/>
        </authorList>
    </citation>
    <scope>NUCLEOTIDE SEQUENCE [LARGE SCALE GENOMIC DNA]</scope>
    <source>
        <strain evidence="6 7">CECT 8599</strain>
    </source>
</reference>
<dbReference type="Pfam" id="PF14833">
    <property type="entry name" value="NAD_binding_11"/>
    <property type="match status" value="1"/>
</dbReference>
<dbReference type="SUPFAM" id="SSF51735">
    <property type="entry name" value="NAD(P)-binding Rossmann-fold domains"/>
    <property type="match status" value="1"/>
</dbReference>
<evidence type="ECO:0000256" key="3">
    <source>
        <dbReference type="PIRSR" id="PIRSR000103-1"/>
    </source>
</evidence>
<evidence type="ECO:0000256" key="2">
    <source>
        <dbReference type="ARBA" id="ARBA00023027"/>
    </source>
</evidence>
<evidence type="ECO:0000256" key="1">
    <source>
        <dbReference type="ARBA" id="ARBA00023002"/>
    </source>
</evidence>
<evidence type="ECO:0000313" key="6">
    <source>
        <dbReference type="EMBL" id="SPH20533.1"/>
    </source>
</evidence>
<dbReference type="EMBL" id="OMOR01000001">
    <property type="protein sequence ID" value="SPH20533.1"/>
    <property type="molecule type" value="Genomic_DNA"/>
</dbReference>